<feature type="region of interest" description="Disordered" evidence="1">
    <location>
        <begin position="1"/>
        <end position="29"/>
    </location>
</feature>
<protein>
    <recommendedName>
        <fullName evidence="4">Ubiquitin-like protease family profile domain-containing protein</fullName>
    </recommendedName>
</protein>
<feature type="compositionally biased region" description="Low complexity" evidence="1">
    <location>
        <begin position="1"/>
        <end position="21"/>
    </location>
</feature>
<organism evidence="2 3">
    <name type="scientific">Stentor coeruleus</name>
    <dbReference type="NCBI Taxonomy" id="5963"/>
    <lineage>
        <taxon>Eukaryota</taxon>
        <taxon>Sar</taxon>
        <taxon>Alveolata</taxon>
        <taxon>Ciliophora</taxon>
        <taxon>Postciliodesmatophora</taxon>
        <taxon>Heterotrichea</taxon>
        <taxon>Heterotrichida</taxon>
        <taxon>Stentoridae</taxon>
        <taxon>Stentor</taxon>
    </lineage>
</organism>
<proteinExistence type="predicted"/>
<accession>A0A1R2AV17</accession>
<reference evidence="2 3" key="1">
    <citation type="submission" date="2016-11" db="EMBL/GenBank/DDBJ databases">
        <title>The macronuclear genome of Stentor coeruleus: a giant cell with tiny introns.</title>
        <authorList>
            <person name="Slabodnick M."/>
            <person name="Ruby J.G."/>
            <person name="Reiff S.B."/>
            <person name="Swart E.C."/>
            <person name="Gosai S."/>
            <person name="Prabakaran S."/>
            <person name="Witkowska E."/>
            <person name="Larue G.E."/>
            <person name="Fisher S."/>
            <person name="Freeman R.M."/>
            <person name="Gunawardena J."/>
            <person name="Chu W."/>
            <person name="Stover N.A."/>
            <person name="Gregory B.D."/>
            <person name="Nowacki M."/>
            <person name="Derisi J."/>
            <person name="Roy S.W."/>
            <person name="Marshall W.F."/>
            <person name="Sood P."/>
        </authorList>
    </citation>
    <scope>NUCLEOTIDE SEQUENCE [LARGE SCALE GENOMIC DNA]</scope>
    <source>
        <strain evidence="2">WM001</strain>
    </source>
</reference>
<evidence type="ECO:0000256" key="1">
    <source>
        <dbReference type="SAM" id="MobiDB-lite"/>
    </source>
</evidence>
<dbReference type="InterPro" id="IPR038765">
    <property type="entry name" value="Papain-like_cys_pep_sf"/>
</dbReference>
<dbReference type="SUPFAM" id="SSF54001">
    <property type="entry name" value="Cysteine proteinases"/>
    <property type="match status" value="1"/>
</dbReference>
<name>A0A1R2AV17_9CILI</name>
<gene>
    <name evidence="2" type="ORF">SteCoe_34240</name>
</gene>
<dbReference type="EMBL" id="MPUH01001346">
    <property type="protein sequence ID" value="OMJ68347.1"/>
    <property type="molecule type" value="Genomic_DNA"/>
</dbReference>
<dbReference type="Gene3D" id="3.40.395.10">
    <property type="entry name" value="Adenoviral Proteinase, Chain A"/>
    <property type="match status" value="1"/>
</dbReference>
<comment type="caution">
    <text evidence="2">The sequence shown here is derived from an EMBL/GenBank/DDBJ whole genome shotgun (WGS) entry which is preliminary data.</text>
</comment>
<keyword evidence="3" id="KW-1185">Reference proteome</keyword>
<sequence>MDTRSVSSGGKISGSSSYASSNQPKKGLEKIMSKKNLGVASMPFFVQAKPGVAKIRIPNDRPSTPEASSPSPLRLNDSYTILQRQISLAVETNNKKLSFSPTYQEEFNEYVNVLREENATKEVLRILNFVLTAEDFLSFINPGPISYKGIDACLAIFKKKNSEALIRDEAKNNIAISSTSFAWKIFNLAQYDDLHAPTYIMAYDHIIFPIFIGYWTLLVVDTKELIVNYYDIGKSSEYLEGILVNCFRFLQQEIRFHGGPPKDLELIKALRYENSQDHSDLNINDSSIYILLKVKELALLSNQEHLDEDETNVMEFKENLAKSIFEVCERIDA</sequence>
<evidence type="ECO:0008006" key="4">
    <source>
        <dbReference type="Google" id="ProtNLM"/>
    </source>
</evidence>
<feature type="compositionally biased region" description="Polar residues" evidence="1">
    <location>
        <begin position="61"/>
        <end position="74"/>
    </location>
</feature>
<dbReference type="Proteomes" id="UP000187209">
    <property type="component" value="Unassembled WGS sequence"/>
</dbReference>
<evidence type="ECO:0000313" key="2">
    <source>
        <dbReference type="EMBL" id="OMJ68347.1"/>
    </source>
</evidence>
<dbReference type="AlphaFoldDB" id="A0A1R2AV17"/>
<evidence type="ECO:0000313" key="3">
    <source>
        <dbReference type="Proteomes" id="UP000187209"/>
    </source>
</evidence>
<feature type="region of interest" description="Disordered" evidence="1">
    <location>
        <begin position="55"/>
        <end position="74"/>
    </location>
</feature>